<dbReference type="PROSITE" id="PS50835">
    <property type="entry name" value="IG_LIKE"/>
    <property type="match status" value="1"/>
</dbReference>
<dbReference type="PANTHER" id="PTHR22576">
    <property type="entry name" value="MUCOSA ASSOCIATED LYMPHOID TISSUE LYMPHOMA TRANSLOCATION PROTEIN 1/PARACASPASE"/>
    <property type="match status" value="1"/>
</dbReference>
<evidence type="ECO:0000313" key="3">
    <source>
        <dbReference type="Proteomes" id="UP000215902"/>
    </source>
</evidence>
<comment type="caution">
    <text evidence="2">The sequence shown here is derived from an EMBL/GenBank/DDBJ whole genome shotgun (WGS) entry which is preliminary data.</text>
</comment>
<evidence type="ECO:0000259" key="1">
    <source>
        <dbReference type="PROSITE" id="PS50835"/>
    </source>
</evidence>
<dbReference type="Gene3D" id="3.40.50.1460">
    <property type="match status" value="1"/>
</dbReference>
<evidence type="ECO:0000313" key="2">
    <source>
        <dbReference type="EMBL" id="PAA56689.1"/>
    </source>
</evidence>
<dbReference type="Pfam" id="PF00656">
    <property type="entry name" value="Peptidase_C14"/>
    <property type="match status" value="1"/>
</dbReference>
<dbReference type="EMBL" id="NIVC01002590">
    <property type="protein sequence ID" value="PAA56689.1"/>
    <property type="molecule type" value="Genomic_DNA"/>
</dbReference>
<dbReference type="InterPro" id="IPR007110">
    <property type="entry name" value="Ig-like_dom"/>
</dbReference>
<name>A0A267E7A6_9PLAT</name>
<accession>A0A267E7A6</accession>
<sequence length="826" mass="90407">PQPQQRPVRQMNAHQLMLQHLPGGQFHTLYTKLGVPPGDPLIKRVMPFFLKQTEILELEAKTGSNSIDLAHDALLRMGQRRGATLAHLVSVLRRIPESAEVLAAMGFAAEAAAAAARGINPPAPQPPQQQQQQQQPVGLFERLLPASRTLEVDEGGVALFGVTLGEQFAAIASVSWHKALSDEVLCTGVHLRIKQVALTDQGQYRCAVQLANQLPVSSRPYAMFSLKVRARPHLPRAVPDIKPKGPLPIDMERTHKYALIVSCQSYKHMPGLGCGNTRELDQLEDYLRKLGYRTLRLMDPSRAKLLCAIDRLRHILALLSGPEPHLFLLLDGHGTVVNNYKADGVTTSACFLPIDAKLEQPDSFLRVEEDFLKPLADCLPGNHAMSAGRRQPACDDSSDKGLLVVMMDMCRIASCPSVHLGGDLGVTVRGSQIHRLHATSYGSAAAAVLDNARHNRNRQSFGISALNSQLRQHLCDEGRLQVDSFLTGVSKSIREIAERYQEQLPELQVSATRTRLSDLVMLTDFFSIFAANRLVTVAQPAWRKFALLIGASRYECGDLPCVPGELRQVAGALQLLGYQTIVCCDWARGDSGDAKEALLAVVADFCELLREAGGSDCHPVQALLLVDGHGELSVSSQDANTIGRNLFVLPGGGSVDIDAELVRPLFEALPVHQQSGRRLLLGFYDACRTADNLTMGVAPSLPILESPDYFRLYSAGASQVALAGSSSGSFGVRALLSCLRSACSSERSEQERRESLLPWRLLNAIADRVFRDTHRALPGHTQFPNVVSAPSRLSLADLAAYHIDDADERLKLLEMAWQLREKHNLN</sequence>
<keyword evidence="3" id="KW-1185">Reference proteome</keyword>
<reference evidence="2 3" key="1">
    <citation type="submission" date="2017-06" db="EMBL/GenBank/DDBJ databases">
        <title>A platform for efficient transgenesis in Macrostomum lignano, a flatworm model organism for stem cell research.</title>
        <authorList>
            <person name="Berezikov E."/>
        </authorList>
    </citation>
    <scope>NUCLEOTIDE SEQUENCE [LARGE SCALE GENOMIC DNA]</scope>
    <source>
        <strain evidence="2">DV1</strain>
        <tissue evidence="2">Whole organism</tissue>
    </source>
</reference>
<proteinExistence type="predicted"/>
<dbReference type="InterPro" id="IPR052039">
    <property type="entry name" value="Caspase-related_regulators"/>
</dbReference>
<dbReference type="SUPFAM" id="SSF52129">
    <property type="entry name" value="Caspase-like"/>
    <property type="match status" value="2"/>
</dbReference>
<dbReference type="PANTHER" id="PTHR22576:SF37">
    <property type="entry name" value="MUCOSA-ASSOCIATED LYMPHOID TISSUE LYMPHOMA TRANSLOCATION PROTEIN 1"/>
    <property type="match status" value="1"/>
</dbReference>
<protein>
    <recommendedName>
        <fullName evidence="1">Ig-like domain-containing protein</fullName>
    </recommendedName>
</protein>
<dbReference type="AlphaFoldDB" id="A0A267E7A6"/>
<feature type="domain" description="Ig-like" evidence="1">
    <location>
        <begin position="145"/>
        <end position="217"/>
    </location>
</feature>
<gene>
    <name evidence="2" type="ORF">BOX15_Mlig034005g1</name>
</gene>
<dbReference type="GO" id="GO:0006508">
    <property type="term" value="P:proteolysis"/>
    <property type="evidence" value="ECO:0007669"/>
    <property type="project" value="InterPro"/>
</dbReference>
<feature type="non-terminal residue" evidence="2">
    <location>
        <position position="1"/>
    </location>
</feature>
<dbReference type="InterPro" id="IPR011600">
    <property type="entry name" value="Pept_C14_caspase"/>
</dbReference>
<dbReference type="InterPro" id="IPR029030">
    <property type="entry name" value="Caspase-like_dom_sf"/>
</dbReference>
<organism evidence="2 3">
    <name type="scientific">Macrostomum lignano</name>
    <dbReference type="NCBI Taxonomy" id="282301"/>
    <lineage>
        <taxon>Eukaryota</taxon>
        <taxon>Metazoa</taxon>
        <taxon>Spiralia</taxon>
        <taxon>Lophotrochozoa</taxon>
        <taxon>Platyhelminthes</taxon>
        <taxon>Rhabditophora</taxon>
        <taxon>Macrostomorpha</taxon>
        <taxon>Macrostomida</taxon>
        <taxon>Macrostomidae</taxon>
        <taxon>Macrostomum</taxon>
    </lineage>
</organism>
<dbReference type="GO" id="GO:0004197">
    <property type="term" value="F:cysteine-type endopeptidase activity"/>
    <property type="evidence" value="ECO:0007669"/>
    <property type="project" value="InterPro"/>
</dbReference>
<dbReference type="Proteomes" id="UP000215902">
    <property type="component" value="Unassembled WGS sequence"/>
</dbReference>